<dbReference type="PRINTS" id="PR00420">
    <property type="entry name" value="RNGMNOXGNASE"/>
</dbReference>
<keyword evidence="6" id="KW-0560">Oxidoreductase</keyword>
<keyword evidence="3" id="KW-0274">FAD</keyword>
<dbReference type="AlphaFoldDB" id="A0A6L5BTB4"/>
<keyword evidence="2" id="KW-0285">Flavoprotein</keyword>
<comment type="caution">
    <text evidence="6">The sequence shown here is derived from an EMBL/GenBank/DDBJ whole genome shotgun (WGS) entry which is preliminary data.</text>
</comment>
<name>A0A6L5BTB4_9PSED</name>
<evidence type="ECO:0000313" key="6">
    <source>
        <dbReference type="EMBL" id="KAF2391275.1"/>
    </source>
</evidence>
<evidence type="ECO:0000256" key="3">
    <source>
        <dbReference type="ARBA" id="ARBA00022827"/>
    </source>
</evidence>
<dbReference type="EC" id="1.14.13.232" evidence="6"/>
<dbReference type="Gene3D" id="3.50.50.60">
    <property type="entry name" value="FAD/NAD(P)-binding domain"/>
    <property type="match status" value="1"/>
</dbReference>
<dbReference type="Gene3D" id="3.30.70.2450">
    <property type="match status" value="1"/>
</dbReference>
<keyword evidence="4" id="KW-1133">Transmembrane helix</keyword>
<feature type="transmembrane region" description="Helical" evidence="4">
    <location>
        <begin position="6"/>
        <end position="27"/>
    </location>
</feature>
<keyword evidence="6" id="KW-0503">Monooxygenase</keyword>
<reference evidence="6 7" key="1">
    <citation type="submission" date="2019-12" db="EMBL/GenBank/DDBJ databases">
        <title>Endophytic bacteria associated with Panax ginseng seedlings.</title>
        <authorList>
            <person name="Park J.M."/>
            <person name="Shin R."/>
            <person name="Jo S.H."/>
        </authorList>
    </citation>
    <scope>NUCLEOTIDE SEQUENCE [LARGE SCALE GENOMIC DNA]</scope>
    <source>
        <strain evidence="6 7">PgKB32</strain>
    </source>
</reference>
<comment type="cofactor">
    <cofactor evidence="1">
        <name>FAD</name>
        <dbReference type="ChEBI" id="CHEBI:57692"/>
    </cofactor>
</comment>
<dbReference type="Proteomes" id="UP000475265">
    <property type="component" value="Unassembled WGS sequence"/>
</dbReference>
<proteinExistence type="predicted"/>
<dbReference type="EMBL" id="JAAAXX010000002">
    <property type="protein sequence ID" value="KAF2391275.1"/>
    <property type="molecule type" value="Genomic_DNA"/>
</dbReference>
<accession>A0A6L5BTB4</accession>
<gene>
    <name evidence="6" type="ORF">FX983_05756</name>
</gene>
<keyword evidence="4" id="KW-0812">Transmembrane</keyword>
<dbReference type="InterPro" id="IPR050641">
    <property type="entry name" value="RIFMO-like"/>
</dbReference>
<dbReference type="InterPro" id="IPR002938">
    <property type="entry name" value="FAD-bd"/>
</dbReference>
<dbReference type="PANTHER" id="PTHR43004:SF19">
    <property type="entry name" value="BINDING MONOOXYGENASE, PUTATIVE (JCVI)-RELATED"/>
    <property type="match status" value="1"/>
</dbReference>
<evidence type="ECO:0000256" key="2">
    <source>
        <dbReference type="ARBA" id="ARBA00022630"/>
    </source>
</evidence>
<dbReference type="Pfam" id="PF01494">
    <property type="entry name" value="FAD_binding_3"/>
    <property type="match status" value="1"/>
</dbReference>
<dbReference type="RefSeq" id="WP_163913553.1">
    <property type="nucleotide sequence ID" value="NZ_JAAAXX010000002.1"/>
</dbReference>
<feature type="domain" description="FAD-binding" evidence="5">
    <location>
        <begin position="4"/>
        <end position="342"/>
    </location>
</feature>
<dbReference type="InterPro" id="IPR036188">
    <property type="entry name" value="FAD/NAD-bd_sf"/>
</dbReference>
<dbReference type="GO" id="GO:0016709">
    <property type="term" value="F:oxidoreductase activity, acting on paired donors, with incorporation or reduction of molecular oxygen, NAD(P)H as one donor, and incorporation of one atom of oxygen"/>
    <property type="evidence" value="ECO:0007669"/>
    <property type="project" value="UniProtKB-ARBA"/>
</dbReference>
<evidence type="ECO:0000256" key="1">
    <source>
        <dbReference type="ARBA" id="ARBA00001974"/>
    </source>
</evidence>
<protein>
    <submittedName>
        <fullName evidence="6">6-methylpretetramide 4-monooxygenase</fullName>
        <ecNumber evidence="6">1.14.13.232</ecNumber>
    </submittedName>
</protein>
<organism evidence="6 7">
    <name type="scientific">Pseudomonas frederiksbergensis</name>
    <dbReference type="NCBI Taxonomy" id="104087"/>
    <lineage>
        <taxon>Bacteria</taxon>
        <taxon>Pseudomonadati</taxon>
        <taxon>Pseudomonadota</taxon>
        <taxon>Gammaproteobacteria</taxon>
        <taxon>Pseudomonadales</taxon>
        <taxon>Pseudomonadaceae</taxon>
        <taxon>Pseudomonas</taxon>
    </lineage>
</organism>
<evidence type="ECO:0000259" key="5">
    <source>
        <dbReference type="Pfam" id="PF01494"/>
    </source>
</evidence>
<keyword evidence="4" id="KW-0472">Membrane</keyword>
<dbReference type="SUPFAM" id="SSF51905">
    <property type="entry name" value="FAD/NAD(P)-binding domain"/>
    <property type="match status" value="1"/>
</dbReference>
<evidence type="ECO:0000256" key="4">
    <source>
        <dbReference type="SAM" id="Phobius"/>
    </source>
</evidence>
<sequence>MNRSDVLIIGAGPTGLVLALWLSKLGIQVRIIDKTSAPGTTSRALAVQARTLELYRQLDLADAIVQNGHRVAAANFWVKGEAVARLPLTRIGEGLTPYAFLEIFPQDEHEALLIERLETFGVRVERDTTLENFTETGDGITAQLRLPDGQEETCQACYIAGCDGARSIVRKTLDSGFPGGTYQQIFYVADVQASGPAFNGELHVDLDEADFLAVFPLASEGHARLIGTVRDERAEHAEALAFEDVSSRAIEHLKVKIEQVNWFSTYRVHHRVAEFFRRDRAFLLGDAAHVHSPAGGQGMNTGIGDAINLAWKLAAVLSGAATAKLLDSYETERIAFARRLVSTTDRVFSFVTAEGKVADLLRTRLAPFLIPKMTSFGASREFLFRTVSQITLNYRGMPLSAGTAGHVHGGDRLPWAHDGEGDNYEPLKNPAWQVHVYGDTSDEMIDWCIEHHLPLHVFDWRPAFDTAGLARNGFYLLRPDTYVAIADNSADPKVIERYFRDHGIRPFFGPH</sequence>
<dbReference type="PANTHER" id="PTHR43004">
    <property type="entry name" value="TRK SYSTEM POTASSIUM UPTAKE PROTEIN"/>
    <property type="match status" value="1"/>
</dbReference>
<dbReference type="GO" id="GO:0071949">
    <property type="term" value="F:FAD binding"/>
    <property type="evidence" value="ECO:0007669"/>
    <property type="project" value="InterPro"/>
</dbReference>
<evidence type="ECO:0000313" key="7">
    <source>
        <dbReference type="Proteomes" id="UP000475265"/>
    </source>
</evidence>